<keyword evidence="3" id="KW-1185">Reference proteome</keyword>
<sequence length="259" mass="29499">MNKFILMAGALSDKGNFKETNEDNILVKIGEDKNGDFGMFVVCDGLGGLSSGEVASNMAVMRLKIWWEEDLKNLIKQKKENQIIYILSDVLREINQSIIQYGINKGKRLGTTVSLIFMYKSMYYILHIGDSRIYSIKNKTVQLTEDHSYVAYKVRNNMMTPEEAKVSPEKHVLLQCLGVKEEIDIFTTYGELNNNQIFMICSDGLYNELKEEDINKYIKSNMEFDNDALQYSSGKLVNIVKSRGESDNISVILVGIKKL</sequence>
<dbReference type="RefSeq" id="WP_077833111.1">
    <property type="nucleotide sequence ID" value="NZ_CP096983.1"/>
</dbReference>
<feature type="domain" description="PPM-type phosphatase" evidence="1">
    <location>
        <begin position="7"/>
        <end position="256"/>
    </location>
</feature>
<dbReference type="Gene3D" id="3.60.40.10">
    <property type="entry name" value="PPM-type phosphatase domain"/>
    <property type="match status" value="1"/>
</dbReference>
<dbReference type="KEGG" id="crw:CROST_007410"/>
<reference evidence="2 3" key="1">
    <citation type="submission" date="2022-04" db="EMBL/GenBank/DDBJ databases">
        <title>Genome sequence of C. roseum typestrain.</title>
        <authorList>
            <person name="Poehlein A."/>
            <person name="Schoch T."/>
            <person name="Duerre P."/>
            <person name="Daniel R."/>
        </authorList>
    </citation>
    <scope>NUCLEOTIDE SEQUENCE [LARGE SCALE GENOMIC DNA]</scope>
    <source>
        <strain evidence="2 3">DSM 7320</strain>
    </source>
</reference>
<dbReference type="AlphaFoldDB" id="A0A1S8MCC0"/>
<dbReference type="SMART" id="SM00332">
    <property type="entry name" value="PP2Cc"/>
    <property type="match status" value="1"/>
</dbReference>
<evidence type="ECO:0000313" key="2">
    <source>
        <dbReference type="EMBL" id="URZ10033.1"/>
    </source>
</evidence>
<dbReference type="Pfam" id="PF13672">
    <property type="entry name" value="PP2C_2"/>
    <property type="match status" value="1"/>
</dbReference>
<dbReference type="PANTHER" id="PTHR13832:SF827">
    <property type="entry name" value="PROTEIN PHOSPHATASE 1L"/>
    <property type="match status" value="1"/>
</dbReference>
<dbReference type="EC" id="3.1.3.16" evidence="2"/>
<proteinExistence type="predicted"/>
<dbReference type="EMBL" id="CP096983">
    <property type="protein sequence ID" value="URZ10033.1"/>
    <property type="molecule type" value="Genomic_DNA"/>
</dbReference>
<protein>
    <submittedName>
        <fullName evidence="2">Serine/threonine phosphatase stp</fullName>
        <ecNumber evidence="2">3.1.3.16</ecNumber>
    </submittedName>
</protein>
<gene>
    <name evidence="2" type="primary">stp_1</name>
    <name evidence="2" type="ORF">CROST_007410</name>
</gene>
<dbReference type="PANTHER" id="PTHR13832">
    <property type="entry name" value="PROTEIN PHOSPHATASE 2C"/>
    <property type="match status" value="1"/>
</dbReference>
<accession>A0A1S8MCC0</accession>
<evidence type="ECO:0000313" key="3">
    <source>
        <dbReference type="Proteomes" id="UP000190951"/>
    </source>
</evidence>
<dbReference type="InterPro" id="IPR015655">
    <property type="entry name" value="PP2C"/>
</dbReference>
<dbReference type="InterPro" id="IPR036457">
    <property type="entry name" value="PPM-type-like_dom_sf"/>
</dbReference>
<name>A0A1S8MCC0_9CLOT</name>
<dbReference type="Proteomes" id="UP000190951">
    <property type="component" value="Chromosome"/>
</dbReference>
<dbReference type="InterPro" id="IPR001932">
    <property type="entry name" value="PPM-type_phosphatase-like_dom"/>
</dbReference>
<dbReference type="SUPFAM" id="SSF81606">
    <property type="entry name" value="PP2C-like"/>
    <property type="match status" value="1"/>
</dbReference>
<dbReference type="STRING" id="84029.CROST_15360"/>
<dbReference type="GO" id="GO:0004722">
    <property type="term" value="F:protein serine/threonine phosphatase activity"/>
    <property type="evidence" value="ECO:0007669"/>
    <property type="project" value="UniProtKB-EC"/>
</dbReference>
<dbReference type="PROSITE" id="PS51746">
    <property type="entry name" value="PPM_2"/>
    <property type="match status" value="1"/>
</dbReference>
<keyword evidence="2" id="KW-0378">Hydrolase</keyword>
<dbReference type="CDD" id="cd00143">
    <property type="entry name" value="PP2Cc"/>
    <property type="match status" value="1"/>
</dbReference>
<dbReference type="SMART" id="SM00331">
    <property type="entry name" value="PP2C_SIG"/>
    <property type="match status" value="1"/>
</dbReference>
<evidence type="ECO:0000259" key="1">
    <source>
        <dbReference type="PROSITE" id="PS51746"/>
    </source>
</evidence>
<organism evidence="2 3">
    <name type="scientific">Clostridium felsineum</name>
    <dbReference type="NCBI Taxonomy" id="36839"/>
    <lineage>
        <taxon>Bacteria</taxon>
        <taxon>Bacillati</taxon>
        <taxon>Bacillota</taxon>
        <taxon>Clostridia</taxon>
        <taxon>Eubacteriales</taxon>
        <taxon>Clostridiaceae</taxon>
        <taxon>Clostridium</taxon>
    </lineage>
</organism>